<evidence type="ECO:0000256" key="5">
    <source>
        <dbReference type="PROSITE-ProRule" id="PRU00335"/>
    </source>
</evidence>
<dbReference type="SUPFAM" id="SSF46689">
    <property type="entry name" value="Homeodomain-like"/>
    <property type="match status" value="1"/>
</dbReference>
<evidence type="ECO:0000259" key="6">
    <source>
        <dbReference type="PROSITE" id="PS50977"/>
    </source>
</evidence>
<dbReference type="Proteomes" id="UP000019434">
    <property type="component" value="Chromosome"/>
</dbReference>
<dbReference type="eggNOG" id="arCOG02643">
    <property type="taxonomic scope" value="Archaea"/>
</dbReference>
<evidence type="ECO:0000256" key="3">
    <source>
        <dbReference type="ARBA" id="ARBA00023125"/>
    </source>
</evidence>
<feature type="domain" description="HTH tetR-type" evidence="6">
    <location>
        <begin position="3"/>
        <end position="63"/>
    </location>
</feature>
<evidence type="ECO:0000313" key="7">
    <source>
        <dbReference type="EMBL" id="AHL23585.1"/>
    </source>
</evidence>
<dbReference type="InterPro" id="IPR036271">
    <property type="entry name" value="Tet_transcr_reg_TetR-rel_C_sf"/>
</dbReference>
<dbReference type="KEGG" id="tnu:BD01_1985"/>
<dbReference type="EMBL" id="CP007264">
    <property type="protein sequence ID" value="AHL23585.1"/>
    <property type="molecule type" value="Genomic_DNA"/>
</dbReference>
<dbReference type="Gene3D" id="1.10.357.10">
    <property type="entry name" value="Tetracycline Repressor, domain 2"/>
    <property type="match status" value="1"/>
</dbReference>
<gene>
    <name evidence="7" type="ORF">BD01_1985</name>
</gene>
<name>W8P7P1_9EURY</name>
<dbReference type="Pfam" id="PF13977">
    <property type="entry name" value="TetR_C_6"/>
    <property type="match status" value="1"/>
</dbReference>
<accession>W8P7P1</accession>
<sequence>MARDTRTRIIEAALELFSERSYHEVSVEEIARKAGVSKGGLFHHFPSKYELAKAVFFHYLTQWERELGEVMEKADGPEERLRVLVGAMFDFVSQNQKLYRFFLEFYEESLKRGEWEEEWREMAERYLEMIEGLLRDAGVENPRVRAFLLVSLIDGFAFDYLFLDGNVSVEEAKRETLRMVLCR</sequence>
<dbReference type="PANTHER" id="PTHR30055:SF226">
    <property type="entry name" value="HTH-TYPE TRANSCRIPTIONAL REGULATOR PKSA"/>
    <property type="match status" value="1"/>
</dbReference>
<evidence type="ECO:0000256" key="4">
    <source>
        <dbReference type="ARBA" id="ARBA00023163"/>
    </source>
</evidence>
<feature type="DNA-binding region" description="H-T-H motif" evidence="5">
    <location>
        <begin position="26"/>
        <end position="45"/>
    </location>
</feature>
<dbReference type="InterPro" id="IPR039538">
    <property type="entry name" value="BetI_C"/>
</dbReference>
<keyword evidence="4" id="KW-0804">Transcription</keyword>
<dbReference type="RefSeq" id="WP_042692429.1">
    <property type="nucleotide sequence ID" value="NZ_CP007264.1"/>
</dbReference>
<dbReference type="GO" id="GO:0003700">
    <property type="term" value="F:DNA-binding transcription factor activity"/>
    <property type="evidence" value="ECO:0007669"/>
    <property type="project" value="TreeGrafter"/>
</dbReference>
<dbReference type="InterPro" id="IPR050109">
    <property type="entry name" value="HTH-type_TetR-like_transc_reg"/>
</dbReference>
<keyword evidence="3 5" id="KW-0238">DNA-binding</keyword>
<keyword evidence="8" id="KW-1185">Reference proteome</keyword>
<dbReference type="InterPro" id="IPR001647">
    <property type="entry name" value="HTH_TetR"/>
</dbReference>
<dbReference type="AlphaFoldDB" id="W8P7P1"/>
<dbReference type="SUPFAM" id="SSF48498">
    <property type="entry name" value="Tetracyclin repressor-like, C-terminal domain"/>
    <property type="match status" value="1"/>
</dbReference>
<keyword evidence="2" id="KW-0805">Transcription regulation</keyword>
<dbReference type="STRING" id="195522.BD01_1985"/>
<dbReference type="HOGENOM" id="CLU_069356_12_2_2"/>
<organism evidence="7 8">
    <name type="scientific">Thermococcus nautili</name>
    <dbReference type="NCBI Taxonomy" id="195522"/>
    <lineage>
        <taxon>Archaea</taxon>
        <taxon>Methanobacteriati</taxon>
        <taxon>Methanobacteriota</taxon>
        <taxon>Thermococci</taxon>
        <taxon>Thermococcales</taxon>
        <taxon>Thermococcaceae</taxon>
        <taxon>Thermococcus</taxon>
    </lineage>
</organism>
<dbReference type="FunFam" id="1.10.10.60:FF:000141">
    <property type="entry name" value="TetR family transcriptional regulator"/>
    <property type="match status" value="1"/>
</dbReference>
<protein>
    <submittedName>
        <fullName evidence="7">Transcriptional regulator</fullName>
    </submittedName>
</protein>
<dbReference type="InterPro" id="IPR009057">
    <property type="entry name" value="Homeodomain-like_sf"/>
</dbReference>
<proteinExistence type="predicted"/>
<dbReference type="PANTHER" id="PTHR30055">
    <property type="entry name" value="HTH-TYPE TRANSCRIPTIONAL REGULATOR RUTR"/>
    <property type="match status" value="1"/>
</dbReference>
<reference evidence="7 8" key="1">
    <citation type="submission" date="2014-02" db="EMBL/GenBank/DDBJ databases">
        <title>Genome Sequence of an Hyperthermophilic Archaeon, Thermococcus nautili 30-1, producing viral vesicles.</title>
        <authorList>
            <person name="Oberto J."/>
            <person name="Gaudin M."/>
            <person name="Cossu M."/>
            <person name="Gorlas A."/>
            <person name="Slesarev A."/>
            <person name="Marguet E."/>
            <person name="Forterre P."/>
        </authorList>
    </citation>
    <scope>NUCLEOTIDE SEQUENCE [LARGE SCALE GENOMIC DNA]</scope>
    <source>
        <strain evidence="7 8">30-1</strain>
    </source>
</reference>
<keyword evidence="1" id="KW-0678">Repressor</keyword>
<dbReference type="GO" id="GO:0000976">
    <property type="term" value="F:transcription cis-regulatory region binding"/>
    <property type="evidence" value="ECO:0007669"/>
    <property type="project" value="TreeGrafter"/>
</dbReference>
<evidence type="ECO:0000256" key="2">
    <source>
        <dbReference type="ARBA" id="ARBA00023015"/>
    </source>
</evidence>
<evidence type="ECO:0000256" key="1">
    <source>
        <dbReference type="ARBA" id="ARBA00022491"/>
    </source>
</evidence>
<dbReference type="PROSITE" id="PS50977">
    <property type="entry name" value="HTH_TETR_2"/>
    <property type="match status" value="1"/>
</dbReference>
<dbReference type="Pfam" id="PF00440">
    <property type="entry name" value="TetR_N"/>
    <property type="match status" value="1"/>
</dbReference>
<dbReference type="InterPro" id="IPR023772">
    <property type="entry name" value="DNA-bd_HTH_TetR-type_CS"/>
</dbReference>
<dbReference type="OrthoDB" id="135877at2157"/>
<evidence type="ECO:0000313" key="8">
    <source>
        <dbReference type="Proteomes" id="UP000019434"/>
    </source>
</evidence>
<dbReference type="GeneID" id="24958775"/>
<dbReference type="PROSITE" id="PS01081">
    <property type="entry name" value="HTH_TETR_1"/>
    <property type="match status" value="1"/>
</dbReference>
<dbReference type="PRINTS" id="PR00455">
    <property type="entry name" value="HTHTETR"/>
</dbReference>